<dbReference type="EMBL" id="CP074132">
    <property type="protein sequence ID" value="QUX27604.1"/>
    <property type="molecule type" value="Genomic_DNA"/>
</dbReference>
<dbReference type="Proteomes" id="UP000678016">
    <property type="component" value="Chromosome"/>
</dbReference>
<name>A0ABX8BZK7_9ACTN</name>
<evidence type="ECO:0000313" key="3">
    <source>
        <dbReference type="Proteomes" id="UP000678016"/>
    </source>
</evidence>
<dbReference type="SUPFAM" id="SSF53335">
    <property type="entry name" value="S-adenosyl-L-methionine-dependent methyltransferases"/>
    <property type="match status" value="1"/>
</dbReference>
<dbReference type="InterPro" id="IPR029063">
    <property type="entry name" value="SAM-dependent_MTases_sf"/>
</dbReference>
<organism evidence="2 3">
    <name type="scientific">Nocardiopsis akebiae</name>
    <dbReference type="NCBI Taxonomy" id="2831968"/>
    <lineage>
        <taxon>Bacteria</taxon>
        <taxon>Bacillati</taxon>
        <taxon>Actinomycetota</taxon>
        <taxon>Actinomycetes</taxon>
        <taxon>Streptosporangiales</taxon>
        <taxon>Nocardiopsidaceae</taxon>
        <taxon>Nocardiopsis</taxon>
    </lineage>
</organism>
<accession>A0ABX8BZK7</accession>
<dbReference type="RefSeq" id="WP_212640664.1">
    <property type="nucleotide sequence ID" value="NZ_CP074132.1"/>
</dbReference>
<proteinExistence type="predicted"/>
<protein>
    <submittedName>
        <fullName evidence="2">Spermidine synthase</fullName>
    </submittedName>
</protein>
<gene>
    <name evidence="2" type="ORF">KGD83_20170</name>
</gene>
<evidence type="ECO:0000313" key="2">
    <source>
        <dbReference type="EMBL" id="QUX27604.1"/>
    </source>
</evidence>
<sequence>MSARFQELDWRATPMGELSLRRRHDPLFRKEVYEIKLDDDFLMSSLFTAAEVELARLALAELDGADETGGADSANSLRVAVGGLGLGYTAHTVLEDPRVGSLVVVEALGEVIDWHREGLIPSGAALVSDSRCRLEHGDFFASVGAGTGPAPDLGTEPFHAVIVDIDHSPRHLLHPSHAGLYTAEGLRRLRERLLVPGGVFALWSNDAPEEEFTALLAEVFTTARAEVVDFPNPQQDHDASNTVYVALS</sequence>
<dbReference type="PANTHER" id="PTHR43317:SF3">
    <property type="entry name" value="BLR2883 PROTEIN"/>
    <property type="match status" value="1"/>
</dbReference>
<keyword evidence="1" id="KW-0620">Polyamine biosynthesis</keyword>
<dbReference type="Gene3D" id="3.40.50.150">
    <property type="entry name" value="Vaccinia Virus protein VP39"/>
    <property type="match status" value="1"/>
</dbReference>
<dbReference type="PANTHER" id="PTHR43317">
    <property type="entry name" value="THERMOSPERMINE SYNTHASE ACAULIS5"/>
    <property type="match status" value="1"/>
</dbReference>
<reference evidence="3" key="1">
    <citation type="submission" date="2021-05" db="EMBL/GenBank/DDBJ databases">
        <title>Direct Submission.</title>
        <authorList>
            <person name="Li K."/>
            <person name="Gao J."/>
        </authorList>
    </citation>
    <scope>NUCLEOTIDE SEQUENCE [LARGE SCALE GENOMIC DNA]</scope>
    <source>
        <strain evidence="3">HDS12</strain>
    </source>
</reference>
<evidence type="ECO:0000256" key="1">
    <source>
        <dbReference type="ARBA" id="ARBA00023115"/>
    </source>
</evidence>
<keyword evidence="3" id="KW-1185">Reference proteome</keyword>